<sequence length="141" mass="15845">MNGQFKQNCVGDPESTHSRPRPVMMSAGHAGDRPPSPGSLQPLQDHNLCCPPRGKQHFDEHGKTDKRGTVVDFSEESEEETQALINGQSRSAFHCHTSHPDAEQEGAEEQIPRRGRTRGEETVDKMKKRRMKFQSQMSDAH</sequence>
<evidence type="ECO:0000313" key="2">
    <source>
        <dbReference type="EMBL" id="CAI5789556.1"/>
    </source>
</evidence>
<evidence type="ECO:0000313" key="3">
    <source>
        <dbReference type="Proteomes" id="UP001178461"/>
    </source>
</evidence>
<evidence type="ECO:0000256" key="1">
    <source>
        <dbReference type="SAM" id="MobiDB-lite"/>
    </source>
</evidence>
<name>A0AA35L583_9SAUR</name>
<reference evidence="2" key="1">
    <citation type="submission" date="2022-12" db="EMBL/GenBank/DDBJ databases">
        <authorList>
            <person name="Alioto T."/>
            <person name="Alioto T."/>
            <person name="Gomez Garrido J."/>
        </authorList>
    </citation>
    <scope>NUCLEOTIDE SEQUENCE</scope>
</reference>
<feature type="region of interest" description="Disordered" evidence="1">
    <location>
        <begin position="1"/>
        <end position="141"/>
    </location>
</feature>
<gene>
    <name evidence="2" type="ORF">PODLI_1B002381</name>
</gene>
<keyword evidence="3" id="KW-1185">Reference proteome</keyword>
<accession>A0AA35L583</accession>
<dbReference type="Proteomes" id="UP001178461">
    <property type="component" value="Chromosome 13"/>
</dbReference>
<organism evidence="2 3">
    <name type="scientific">Podarcis lilfordi</name>
    <name type="common">Lilford's wall lizard</name>
    <dbReference type="NCBI Taxonomy" id="74358"/>
    <lineage>
        <taxon>Eukaryota</taxon>
        <taxon>Metazoa</taxon>
        <taxon>Chordata</taxon>
        <taxon>Craniata</taxon>
        <taxon>Vertebrata</taxon>
        <taxon>Euteleostomi</taxon>
        <taxon>Lepidosauria</taxon>
        <taxon>Squamata</taxon>
        <taxon>Bifurcata</taxon>
        <taxon>Unidentata</taxon>
        <taxon>Episquamata</taxon>
        <taxon>Laterata</taxon>
        <taxon>Lacertibaenia</taxon>
        <taxon>Lacertidae</taxon>
        <taxon>Podarcis</taxon>
    </lineage>
</organism>
<dbReference type="AlphaFoldDB" id="A0AA35L583"/>
<protein>
    <submittedName>
        <fullName evidence="2">Uncharacterized protein</fullName>
    </submittedName>
</protein>
<proteinExistence type="predicted"/>
<dbReference type="EMBL" id="OX395138">
    <property type="protein sequence ID" value="CAI5789556.1"/>
    <property type="molecule type" value="Genomic_DNA"/>
</dbReference>
<feature type="compositionally biased region" description="Basic and acidic residues" evidence="1">
    <location>
        <begin position="56"/>
        <end position="69"/>
    </location>
</feature>